<dbReference type="EC" id="2.1.1.198" evidence="6"/>
<dbReference type="PROSITE" id="PS01296">
    <property type="entry name" value="RSMI"/>
    <property type="match status" value="1"/>
</dbReference>
<comment type="similarity">
    <text evidence="6">Belongs to the methyltransferase superfamily. RsmI family.</text>
</comment>
<dbReference type="InterPro" id="IPR035996">
    <property type="entry name" value="4pyrrol_Methylase_sf"/>
</dbReference>
<evidence type="ECO:0000256" key="1">
    <source>
        <dbReference type="ARBA" id="ARBA00022490"/>
    </source>
</evidence>
<evidence type="ECO:0000256" key="2">
    <source>
        <dbReference type="ARBA" id="ARBA00022552"/>
    </source>
</evidence>
<evidence type="ECO:0000256" key="6">
    <source>
        <dbReference type="HAMAP-Rule" id="MF_01877"/>
    </source>
</evidence>
<dbReference type="InterPro" id="IPR000878">
    <property type="entry name" value="4pyrrol_Mease"/>
</dbReference>
<keyword evidence="1 6" id="KW-0963">Cytoplasm</keyword>
<keyword evidence="9" id="KW-1185">Reference proteome</keyword>
<dbReference type="InterPro" id="IPR018063">
    <property type="entry name" value="SAM_MeTrfase_RsmI_CS"/>
</dbReference>
<comment type="catalytic activity">
    <reaction evidence="6">
        <text>cytidine(1402) in 16S rRNA + S-adenosyl-L-methionine = 2'-O-methylcytidine(1402) in 16S rRNA + S-adenosyl-L-homocysteine + H(+)</text>
        <dbReference type="Rhea" id="RHEA:42924"/>
        <dbReference type="Rhea" id="RHEA-COMP:10285"/>
        <dbReference type="Rhea" id="RHEA-COMP:10286"/>
        <dbReference type="ChEBI" id="CHEBI:15378"/>
        <dbReference type="ChEBI" id="CHEBI:57856"/>
        <dbReference type="ChEBI" id="CHEBI:59789"/>
        <dbReference type="ChEBI" id="CHEBI:74495"/>
        <dbReference type="ChEBI" id="CHEBI:82748"/>
        <dbReference type="EC" id="2.1.1.198"/>
    </reaction>
</comment>
<dbReference type="Gene3D" id="3.30.950.10">
    <property type="entry name" value="Methyltransferase, Cobalt-precorrin-4 Transmethylase, Domain 2"/>
    <property type="match status" value="1"/>
</dbReference>
<dbReference type="Gene3D" id="3.40.1010.10">
    <property type="entry name" value="Cobalt-precorrin-4 Transmethylase, Domain 1"/>
    <property type="match status" value="1"/>
</dbReference>
<dbReference type="FunFam" id="3.40.1010.10:FF:000002">
    <property type="entry name" value="Ribosomal RNA small subunit methyltransferase I"/>
    <property type="match status" value="1"/>
</dbReference>
<protein>
    <recommendedName>
        <fullName evidence="6">Ribosomal RNA small subunit methyltransferase I</fullName>
        <ecNumber evidence="6">2.1.1.198</ecNumber>
    </recommendedName>
    <alternativeName>
        <fullName evidence="6">16S rRNA 2'-O-ribose C1402 methyltransferase</fullName>
    </alternativeName>
    <alternativeName>
        <fullName evidence="6">rRNA (cytidine-2'-O-)-methyltransferase RsmI</fullName>
    </alternativeName>
</protein>
<evidence type="ECO:0000256" key="4">
    <source>
        <dbReference type="ARBA" id="ARBA00022679"/>
    </source>
</evidence>
<dbReference type="AlphaFoldDB" id="A0A430B0K3"/>
<evidence type="ECO:0000313" key="9">
    <source>
        <dbReference type="Proteomes" id="UP000286773"/>
    </source>
</evidence>
<dbReference type="PANTHER" id="PTHR46111">
    <property type="entry name" value="RIBOSOMAL RNA SMALL SUBUNIT METHYLTRANSFERASE I"/>
    <property type="match status" value="1"/>
</dbReference>
<dbReference type="RefSeq" id="WP_126812255.1">
    <property type="nucleotide sequence ID" value="NZ_NGKC01000002.1"/>
</dbReference>
<name>A0A430B0K3_9ENTE</name>
<dbReference type="HAMAP" id="MF_01877">
    <property type="entry name" value="16SrRNA_methyltr_I"/>
    <property type="match status" value="1"/>
</dbReference>
<dbReference type="InterPro" id="IPR014776">
    <property type="entry name" value="4pyrrole_Mease_sub2"/>
</dbReference>
<evidence type="ECO:0000256" key="5">
    <source>
        <dbReference type="ARBA" id="ARBA00022691"/>
    </source>
</evidence>
<comment type="subcellular location">
    <subcellularLocation>
        <location evidence="6">Cytoplasm</location>
    </subcellularLocation>
</comment>
<dbReference type="SUPFAM" id="SSF53790">
    <property type="entry name" value="Tetrapyrrole methylase"/>
    <property type="match status" value="1"/>
</dbReference>
<accession>A0A430B0K3</accession>
<dbReference type="PANTHER" id="PTHR46111:SF1">
    <property type="entry name" value="RIBOSOMAL RNA SMALL SUBUNIT METHYLTRANSFERASE I"/>
    <property type="match status" value="1"/>
</dbReference>
<comment type="caution">
    <text evidence="8">The sequence shown here is derived from an EMBL/GenBank/DDBJ whole genome shotgun (WGS) entry which is preliminary data.</text>
</comment>
<dbReference type="GO" id="GO:0070677">
    <property type="term" value="F:rRNA (cytosine-2'-O-)-methyltransferase activity"/>
    <property type="evidence" value="ECO:0007669"/>
    <property type="project" value="UniProtKB-UniRule"/>
</dbReference>
<dbReference type="OrthoDB" id="9809084at2"/>
<dbReference type="GO" id="GO:0005737">
    <property type="term" value="C:cytoplasm"/>
    <property type="evidence" value="ECO:0007669"/>
    <property type="project" value="UniProtKB-SubCell"/>
</dbReference>
<evidence type="ECO:0000259" key="7">
    <source>
        <dbReference type="Pfam" id="PF00590"/>
    </source>
</evidence>
<comment type="function">
    <text evidence="6">Catalyzes the 2'-O-methylation of the ribose of cytidine 1402 (C1402) in 16S rRNA.</text>
</comment>
<reference evidence="8 9" key="1">
    <citation type="submission" date="2017-05" db="EMBL/GenBank/DDBJ databases">
        <title>Vagococcus spp. assemblies.</title>
        <authorList>
            <person name="Gulvik C.A."/>
        </authorList>
    </citation>
    <scope>NUCLEOTIDE SEQUENCE [LARGE SCALE GENOMIC DNA]</scope>
    <source>
        <strain evidence="8 9">LMG 24798</strain>
    </source>
</reference>
<evidence type="ECO:0000256" key="3">
    <source>
        <dbReference type="ARBA" id="ARBA00022603"/>
    </source>
</evidence>
<dbReference type="Pfam" id="PF00590">
    <property type="entry name" value="TP_methylase"/>
    <property type="match status" value="1"/>
</dbReference>
<gene>
    <name evidence="6" type="primary">rsmI</name>
    <name evidence="8" type="ORF">CBF27_02945</name>
</gene>
<dbReference type="FunFam" id="3.30.950.10:FF:000002">
    <property type="entry name" value="Ribosomal RNA small subunit methyltransferase I"/>
    <property type="match status" value="1"/>
</dbReference>
<dbReference type="CDD" id="cd11648">
    <property type="entry name" value="RsmI"/>
    <property type="match status" value="1"/>
</dbReference>
<dbReference type="InterPro" id="IPR008189">
    <property type="entry name" value="rRNA_ssu_MeTfrase_I"/>
</dbReference>
<keyword evidence="5 6" id="KW-0949">S-adenosyl-L-methionine</keyword>
<dbReference type="EMBL" id="NGKC01000002">
    <property type="protein sequence ID" value="RSU13873.1"/>
    <property type="molecule type" value="Genomic_DNA"/>
</dbReference>
<keyword evidence="2 6" id="KW-0698">rRNA processing</keyword>
<dbReference type="InterPro" id="IPR014777">
    <property type="entry name" value="4pyrrole_Mease_sub1"/>
</dbReference>
<evidence type="ECO:0000313" key="8">
    <source>
        <dbReference type="EMBL" id="RSU13873.1"/>
    </source>
</evidence>
<dbReference type="PIRSF" id="PIRSF005917">
    <property type="entry name" value="MTase_YraL"/>
    <property type="match status" value="1"/>
</dbReference>
<dbReference type="Proteomes" id="UP000286773">
    <property type="component" value="Unassembled WGS sequence"/>
</dbReference>
<sequence>MHIQRSFTAKNTGTLYLVPTPIGNLEDMTFRSIRILKEEVAVIASEDTRNTQKLLNHFEIGTKQVSFHEHNSQERIPYLLELLENGKSIAQVSDAGMPSISDPGKDLVRAAIEADLPVVSLPGATAGVTALIASGISPQPFLFYGFLPRKSSEQKAVLAELAERKETLIFYESPYRLKKTVALMTEIFGGERRAVLCRELTKLYEEYMRGTLSELNDFFAEHSVKGECCLVIAGNDRPQQADSAYAELGVKAHVEHLMAEQGITSKEAIKQVAKLRALKKQTVYRAYHDLSEEY</sequence>
<keyword evidence="3 6" id="KW-0489">Methyltransferase</keyword>
<dbReference type="NCBIfam" id="TIGR00096">
    <property type="entry name" value="16S rRNA (cytidine(1402)-2'-O)-methyltransferase"/>
    <property type="match status" value="1"/>
</dbReference>
<feature type="domain" description="Tetrapyrrole methylase" evidence="7">
    <location>
        <begin position="14"/>
        <end position="215"/>
    </location>
</feature>
<keyword evidence="4 6" id="KW-0808">Transferase</keyword>
<proteinExistence type="inferred from homology"/>
<organism evidence="8 9">
    <name type="scientific">Vagococcus acidifermentans</name>
    <dbReference type="NCBI Taxonomy" id="564710"/>
    <lineage>
        <taxon>Bacteria</taxon>
        <taxon>Bacillati</taxon>
        <taxon>Bacillota</taxon>
        <taxon>Bacilli</taxon>
        <taxon>Lactobacillales</taxon>
        <taxon>Enterococcaceae</taxon>
        <taxon>Vagococcus</taxon>
    </lineage>
</organism>